<dbReference type="PANTHER" id="PTHR42696">
    <property type="entry name" value="ASPARTATE AMMONIA-LYASE"/>
    <property type="match status" value="1"/>
</dbReference>
<accession>A0AA46DZI4</accession>
<dbReference type="InterPro" id="IPR008948">
    <property type="entry name" value="L-Aspartase-like"/>
</dbReference>
<sequence length="443" mass="49927">MNYRIEKDSLGQVKIEKNKYYGINTKRALENFEHKGKKLNLEIIKSMAIVKMAAAIANKKINKLDKKMADFIIESCEEIYSGKYNTEFPLYAIQGGAGTSINMNINEVIANIILEKMGYEKGRYDIVNPIEHINLSQSTNDVFPTAVKISVIRILRELINEVMKLQEILQEKETEFSNVFKIGRTQFQDAVPMSVGSEFSAYAEAVSRDRWRLYKIEERIRRINIGGTAIGTGVGASLKYRYYVSEELKRLTGYGLARAENLIDATQNMDVFVEVSSLLKTLAVNLNKMAKDLRILSSGPNAGLNEINLPKLQIGSSIMPGKINPVGPEFIQQIYFKIIGNDLTLTMACADGELELNAFTPIIAESILESIELLRDGIKVFAEKVVKGITVNKETCRKYVESSLTKATELIDKFGYEFLSEILKESNKTGKHYLDILKEKKLI</sequence>
<dbReference type="InterPro" id="IPR024083">
    <property type="entry name" value="Fumarase/histidase_N"/>
</dbReference>
<protein>
    <submittedName>
        <fullName evidence="3">Aspartate ammonia-lyase</fullName>
    </submittedName>
</protein>
<reference evidence="3 4" key="1">
    <citation type="submission" date="2019-03" db="EMBL/GenBank/DDBJ databases">
        <title>Genomic Encyclopedia of Type Strains, Phase IV (KMG-IV): sequencing the most valuable type-strain genomes for metagenomic binning, comparative biology and taxonomic classification.</title>
        <authorList>
            <person name="Goeker M."/>
        </authorList>
    </citation>
    <scope>NUCLEOTIDE SEQUENCE [LARGE SCALE GENOMIC DNA]</scope>
    <source>
        <strain evidence="3 4">DSM 100055</strain>
    </source>
</reference>
<dbReference type="PRINTS" id="PR00149">
    <property type="entry name" value="FUMRATELYASE"/>
</dbReference>
<evidence type="ECO:0000313" key="3">
    <source>
        <dbReference type="EMBL" id="TDT71857.1"/>
    </source>
</evidence>
<name>A0AA46DZI4_9FUSO</name>
<keyword evidence="1" id="KW-0456">Lyase</keyword>
<proteinExistence type="predicted"/>
<dbReference type="RefSeq" id="WP_134112452.1">
    <property type="nucleotide sequence ID" value="NZ_SOBG01000002.1"/>
</dbReference>
<dbReference type="InterPro" id="IPR022761">
    <property type="entry name" value="Fumarate_lyase_N"/>
</dbReference>
<dbReference type="PROSITE" id="PS00163">
    <property type="entry name" value="FUMARATE_LYASES"/>
    <property type="match status" value="1"/>
</dbReference>
<dbReference type="AlphaFoldDB" id="A0AA46DZI4"/>
<organism evidence="3 4">
    <name type="scientific">Hypnocyclicus thermotrophus</name>
    <dbReference type="NCBI Taxonomy" id="1627895"/>
    <lineage>
        <taxon>Bacteria</taxon>
        <taxon>Fusobacteriati</taxon>
        <taxon>Fusobacteriota</taxon>
        <taxon>Fusobacteriia</taxon>
        <taxon>Fusobacteriales</taxon>
        <taxon>Fusobacteriaceae</taxon>
        <taxon>Hypnocyclicus</taxon>
    </lineage>
</organism>
<dbReference type="InterPro" id="IPR000362">
    <property type="entry name" value="Fumarate_lyase_fam"/>
</dbReference>
<dbReference type="FunFam" id="1.20.200.10:FF:000001">
    <property type="entry name" value="Fumarate hydratase, mitochondrial"/>
    <property type="match status" value="1"/>
</dbReference>
<dbReference type="Gene3D" id="1.10.275.10">
    <property type="entry name" value="Fumarase/aspartase (N-terminal domain)"/>
    <property type="match status" value="1"/>
</dbReference>
<keyword evidence="4" id="KW-1185">Reference proteome</keyword>
<dbReference type="Proteomes" id="UP000294678">
    <property type="component" value="Unassembled WGS sequence"/>
</dbReference>
<comment type="caution">
    <text evidence="3">The sequence shown here is derived from an EMBL/GenBank/DDBJ whole genome shotgun (WGS) entry which is preliminary data.</text>
</comment>
<dbReference type="GO" id="GO:0008797">
    <property type="term" value="F:aspartate ammonia-lyase activity"/>
    <property type="evidence" value="ECO:0007669"/>
    <property type="project" value="TreeGrafter"/>
</dbReference>
<feature type="domain" description="Fumarate lyase N-terminal" evidence="2">
    <location>
        <begin position="11"/>
        <end position="340"/>
    </location>
</feature>
<evidence type="ECO:0000259" key="2">
    <source>
        <dbReference type="Pfam" id="PF00206"/>
    </source>
</evidence>
<dbReference type="Gene3D" id="1.20.200.10">
    <property type="entry name" value="Fumarase/aspartase (Central domain)"/>
    <property type="match status" value="1"/>
</dbReference>
<dbReference type="GO" id="GO:0005829">
    <property type="term" value="C:cytosol"/>
    <property type="evidence" value="ECO:0007669"/>
    <property type="project" value="TreeGrafter"/>
</dbReference>
<gene>
    <name evidence="3" type="ORF">EV215_0549</name>
</gene>
<dbReference type="Pfam" id="PF00206">
    <property type="entry name" value="Lyase_1"/>
    <property type="match status" value="1"/>
</dbReference>
<dbReference type="InterPro" id="IPR020557">
    <property type="entry name" value="Fumarate_lyase_CS"/>
</dbReference>
<dbReference type="InterPro" id="IPR051546">
    <property type="entry name" value="Aspartate_Ammonia-Lyase"/>
</dbReference>
<dbReference type="EMBL" id="SOBG01000002">
    <property type="protein sequence ID" value="TDT71857.1"/>
    <property type="molecule type" value="Genomic_DNA"/>
</dbReference>
<dbReference type="FunFam" id="1.10.275.10:FF:000001">
    <property type="entry name" value="Fumarate hydratase, mitochondrial"/>
    <property type="match status" value="1"/>
</dbReference>
<dbReference type="NCBIfam" id="NF008909">
    <property type="entry name" value="PRK12273.1"/>
    <property type="match status" value="1"/>
</dbReference>
<dbReference type="GO" id="GO:0006531">
    <property type="term" value="P:aspartate metabolic process"/>
    <property type="evidence" value="ECO:0007669"/>
    <property type="project" value="TreeGrafter"/>
</dbReference>
<evidence type="ECO:0000313" key="4">
    <source>
        <dbReference type="Proteomes" id="UP000294678"/>
    </source>
</evidence>
<dbReference type="SUPFAM" id="SSF48557">
    <property type="entry name" value="L-aspartase-like"/>
    <property type="match status" value="1"/>
</dbReference>
<evidence type="ECO:0000256" key="1">
    <source>
        <dbReference type="ARBA" id="ARBA00023239"/>
    </source>
</evidence>
<dbReference type="PANTHER" id="PTHR42696:SF2">
    <property type="entry name" value="ASPARTATE AMMONIA-LYASE"/>
    <property type="match status" value="1"/>
</dbReference>